<sequence>MVRASKDVALEEPQTSPRKIRPMPSRRSLRAGAKRQEQEKQEKENDEVEELETEEEDLGSLKTRRTPRKPASRRAKNGTAPKNGGKSRAKPLAKAPDEDEEMADVPEAEDVEEGDLGVMGRGGSGKRIQKEYDSDALDDDEETPTKKRSSTKRKRATTSESPKKSSPGKKRRRTVKEDDSDEDDDLELKEGQEVVGKVVQAPKTGRVPAGQISQNTMNFLSKLANPACNDREWFKLHEPVYRLAEKEWKDFVEKFTELLIEVDDQIPPLPPRDVIHRIYRDIRFSNDKTPYKRSFSASFSRSGRKGIFAHYHITNLMRNSQPLRDIITSPDFVKYFGEAKAQPNGQRSNIFGAEDELKVAPKGVDKEHEHVPLSRLERSV</sequence>
<proteinExistence type="predicted"/>
<evidence type="ECO:0000313" key="2">
    <source>
        <dbReference type="EMBL" id="KAL0572077.1"/>
    </source>
</evidence>
<name>A0ABR3FAD5_9AGAR</name>
<dbReference type="Proteomes" id="UP001465976">
    <property type="component" value="Unassembled WGS sequence"/>
</dbReference>
<reference evidence="2 3" key="1">
    <citation type="submission" date="2024-02" db="EMBL/GenBank/DDBJ databases">
        <title>A draft genome for the cacao thread blight pathogen Marasmius crinis-equi.</title>
        <authorList>
            <person name="Cohen S.P."/>
            <person name="Baruah I.K."/>
            <person name="Amoako-Attah I."/>
            <person name="Bukari Y."/>
            <person name="Meinhardt L.W."/>
            <person name="Bailey B.A."/>
        </authorList>
    </citation>
    <scope>NUCLEOTIDE SEQUENCE [LARGE SCALE GENOMIC DNA]</scope>
    <source>
        <strain evidence="2 3">GH-76</strain>
    </source>
</reference>
<feature type="compositionally biased region" description="Basic and acidic residues" evidence="1">
    <location>
        <begin position="34"/>
        <end position="43"/>
    </location>
</feature>
<feature type="region of interest" description="Disordered" evidence="1">
    <location>
        <begin position="1"/>
        <end position="191"/>
    </location>
</feature>
<dbReference type="EMBL" id="JBAHYK010000676">
    <property type="protein sequence ID" value="KAL0572077.1"/>
    <property type="molecule type" value="Genomic_DNA"/>
</dbReference>
<dbReference type="PANTHER" id="PTHR36452">
    <property type="entry name" value="CHROMOSOME 12, WHOLE GENOME SHOTGUN SEQUENCE"/>
    <property type="match status" value="1"/>
</dbReference>
<accession>A0ABR3FAD5</accession>
<evidence type="ECO:0000313" key="3">
    <source>
        <dbReference type="Proteomes" id="UP001465976"/>
    </source>
</evidence>
<comment type="caution">
    <text evidence="2">The sequence shown here is derived from an EMBL/GenBank/DDBJ whole genome shotgun (WGS) entry which is preliminary data.</text>
</comment>
<feature type="compositionally biased region" description="Acidic residues" evidence="1">
    <location>
        <begin position="178"/>
        <end position="187"/>
    </location>
</feature>
<feature type="compositionally biased region" description="Acidic residues" evidence="1">
    <location>
        <begin position="97"/>
        <end position="115"/>
    </location>
</feature>
<dbReference type="Pfam" id="PF09365">
    <property type="entry name" value="DUF2461"/>
    <property type="match status" value="1"/>
</dbReference>
<evidence type="ECO:0000256" key="1">
    <source>
        <dbReference type="SAM" id="MobiDB-lite"/>
    </source>
</evidence>
<feature type="compositionally biased region" description="Basic residues" evidence="1">
    <location>
        <begin position="146"/>
        <end position="156"/>
    </location>
</feature>
<gene>
    <name evidence="2" type="ORF">V5O48_009895</name>
</gene>
<feature type="compositionally biased region" description="Basic residues" evidence="1">
    <location>
        <begin position="62"/>
        <end position="76"/>
    </location>
</feature>
<protein>
    <submittedName>
        <fullName evidence="2">Uncharacterized protein</fullName>
    </submittedName>
</protein>
<keyword evidence="3" id="KW-1185">Reference proteome</keyword>
<dbReference type="InterPro" id="IPR012808">
    <property type="entry name" value="CHP02453"/>
</dbReference>
<feature type="compositionally biased region" description="Acidic residues" evidence="1">
    <location>
        <begin position="44"/>
        <end position="58"/>
    </location>
</feature>
<organism evidence="2 3">
    <name type="scientific">Marasmius crinis-equi</name>
    <dbReference type="NCBI Taxonomy" id="585013"/>
    <lineage>
        <taxon>Eukaryota</taxon>
        <taxon>Fungi</taxon>
        <taxon>Dikarya</taxon>
        <taxon>Basidiomycota</taxon>
        <taxon>Agaricomycotina</taxon>
        <taxon>Agaricomycetes</taxon>
        <taxon>Agaricomycetidae</taxon>
        <taxon>Agaricales</taxon>
        <taxon>Marasmiineae</taxon>
        <taxon>Marasmiaceae</taxon>
        <taxon>Marasmius</taxon>
    </lineage>
</organism>
<dbReference type="PANTHER" id="PTHR36452:SF1">
    <property type="entry name" value="DUF2461 DOMAIN-CONTAINING PROTEIN"/>
    <property type="match status" value="1"/>
</dbReference>